<evidence type="ECO:0000256" key="1">
    <source>
        <dbReference type="SAM" id="MobiDB-lite"/>
    </source>
</evidence>
<feature type="compositionally biased region" description="Basic residues" evidence="1">
    <location>
        <begin position="143"/>
        <end position="153"/>
    </location>
</feature>
<feature type="compositionally biased region" description="Polar residues" evidence="1">
    <location>
        <begin position="1196"/>
        <end position="1223"/>
    </location>
</feature>
<dbReference type="SUPFAM" id="SSF52540">
    <property type="entry name" value="P-loop containing nucleoside triphosphate hydrolases"/>
    <property type="match status" value="1"/>
</dbReference>
<accession>A0A6A5DWB9</accession>
<feature type="compositionally biased region" description="Acidic residues" evidence="1">
    <location>
        <begin position="1125"/>
        <end position="1135"/>
    </location>
</feature>
<dbReference type="CDD" id="cd00009">
    <property type="entry name" value="AAA"/>
    <property type="match status" value="1"/>
</dbReference>
<feature type="compositionally biased region" description="Basic and acidic residues" evidence="1">
    <location>
        <begin position="1295"/>
        <end position="1308"/>
    </location>
</feature>
<dbReference type="InterPro" id="IPR027417">
    <property type="entry name" value="P-loop_NTPase"/>
</dbReference>
<dbReference type="PANTHER" id="PTHR23389">
    <property type="entry name" value="CHROMOSOME TRANSMISSION FIDELITY FACTOR 18"/>
    <property type="match status" value="1"/>
</dbReference>
<feature type="compositionally biased region" description="Acidic residues" evidence="1">
    <location>
        <begin position="319"/>
        <end position="330"/>
    </location>
</feature>
<dbReference type="GO" id="GO:0005524">
    <property type="term" value="F:ATP binding"/>
    <property type="evidence" value="ECO:0007669"/>
    <property type="project" value="InterPro"/>
</dbReference>
<feature type="compositionally biased region" description="Basic and acidic residues" evidence="1">
    <location>
        <begin position="108"/>
        <end position="120"/>
    </location>
</feature>
<dbReference type="Proteomes" id="UP000465112">
    <property type="component" value="Chromosome 15"/>
</dbReference>
<keyword evidence="4" id="KW-1185">Reference proteome</keyword>
<feature type="compositionally biased region" description="Basic residues" evidence="1">
    <location>
        <begin position="523"/>
        <end position="533"/>
    </location>
</feature>
<feature type="region of interest" description="Disordered" evidence="1">
    <location>
        <begin position="664"/>
        <end position="725"/>
    </location>
</feature>
<proteinExistence type="predicted"/>
<name>A0A6A5DWB9_PERFL</name>
<feature type="compositionally biased region" description="Polar residues" evidence="1">
    <location>
        <begin position="121"/>
        <end position="136"/>
    </location>
</feature>
<gene>
    <name evidence="3" type="ORF">PFLUV_G00175640</name>
</gene>
<dbReference type="InterPro" id="IPR003593">
    <property type="entry name" value="AAA+_ATPase"/>
</dbReference>
<feature type="domain" description="AAA+ ATPase" evidence="2">
    <location>
        <begin position="1144"/>
        <end position="1395"/>
    </location>
</feature>
<feature type="region of interest" description="Disordered" evidence="1">
    <location>
        <begin position="317"/>
        <end position="336"/>
    </location>
</feature>
<dbReference type="Gene3D" id="3.40.50.300">
    <property type="entry name" value="P-loop containing nucleotide triphosphate hydrolases"/>
    <property type="match status" value="2"/>
</dbReference>
<dbReference type="GO" id="GO:0061860">
    <property type="term" value="F:DNA clamp unloader activity"/>
    <property type="evidence" value="ECO:0007669"/>
    <property type="project" value="TreeGrafter"/>
</dbReference>
<feature type="compositionally biased region" description="Polar residues" evidence="1">
    <location>
        <begin position="664"/>
        <end position="680"/>
    </location>
</feature>
<feature type="region of interest" description="Disordered" evidence="1">
    <location>
        <begin position="466"/>
        <end position="607"/>
    </location>
</feature>
<protein>
    <recommendedName>
        <fullName evidence="2">AAA+ ATPase domain-containing protein</fullName>
    </recommendedName>
</protein>
<dbReference type="SMART" id="SM00382">
    <property type="entry name" value="AAA"/>
    <property type="match status" value="1"/>
</dbReference>
<organism evidence="3 4">
    <name type="scientific">Perca fluviatilis</name>
    <name type="common">European perch</name>
    <dbReference type="NCBI Taxonomy" id="8168"/>
    <lineage>
        <taxon>Eukaryota</taxon>
        <taxon>Metazoa</taxon>
        <taxon>Chordata</taxon>
        <taxon>Craniata</taxon>
        <taxon>Vertebrata</taxon>
        <taxon>Euteleostomi</taxon>
        <taxon>Actinopterygii</taxon>
        <taxon>Neopterygii</taxon>
        <taxon>Teleostei</taxon>
        <taxon>Neoteleostei</taxon>
        <taxon>Acanthomorphata</taxon>
        <taxon>Eupercaria</taxon>
        <taxon>Perciformes</taxon>
        <taxon>Percoidei</taxon>
        <taxon>Percidae</taxon>
        <taxon>Percinae</taxon>
        <taxon>Perca</taxon>
    </lineage>
</organism>
<evidence type="ECO:0000313" key="4">
    <source>
        <dbReference type="Proteomes" id="UP000465112"/>
    </source>
</evidence>
<feature type="region of interest" description="Disordered" evidence="1">
    <location>
        <begin position="83"/>
        <end position="153"/>
    </location>
</feature>
<dbReference type="GO" id="GO:0003677">
    <property type="term" value="F:DNA binding"/>
    <property type="evidence" value="ECO:0007669"/>
    <property type="project" value="TreeGrafter"/>
</dbReference>
<dbReference type="Pfam" id="PF00004">
    <property type="entry name" value="AAA"/>
    <property type="match status" value="1"/>
</dbReference>
<reference evidence="3 4" key="1">
    <citation type="submission" date="2019-06" db="EMBL/GenBank/DDBJ databases">
        <title>A chromosome-scale genome assembly of the European perch, Perca fluviatilis.</title>
        <authorList>
            <person name="Roques C."/>
            <person name="Zahm M."/>
            <person name="Cabau C."/>
            <person name="Klopp C."/>
            <person name="Bouchez O."/>
            <person name="Donnadieu C."/>
            <person name="Kuhl H."/>
            <person name="Gislard M."/>
            <person name="Guendouz S."/>
            <person name="Journot L."/>
            <person name="Haffray P."/>
            <person name="Bestin A."/>
            <person name="Morvezen R."/>
            <person name="Feron R."/>
            <person name="Wen M."/>
            <person name="Jouanno E."/>
            <person name="Herpin A."/>
            <person name="Schartl M."/>
            <person name="Postlethwait J."/>
            <person name="Schaerlinger B."/>
            <person name="Chardard D."/>
            <person name="Lecocq T."/>
            <person name="Poncet C."/>
            <person name="Jaffrelo L."/>
            <person name="Lampietro C."/>
            <person name="Guiguen Y."/>
        </authorList>
    </citation>
    <scope>NUCLEOTIDE SEQUENCE [LARGE SCALE GENOMIC DNA]</scope>
    <source>
        <tissue evidence="3">Blood</tissue>
    </source>
</reference>
<dbReference type="GO" id="GO:0005634">
    <property type="term" value="C:nucleus"/>
    <property type="evidence" value="ECO:0007669"/>
    <property type="project" value="TreeGrafter"/>
</dbReference>
<feature type="compositionally biased region" description="Basic and acidic residues" evidence="1">
    <location>
        <begin position="706"/>
        <end position="725"/>
    </location>
</feature>
<comment type="caution">
    <text evidence="3">The sequence shown here is derived from an EMBL/GenBank/DDBJ whole genome shotgun (WGS) entry which is preliminary data.</text>
</comment>
<feature type="compositionally biased region" description="Basic residues" evidence="1">
    <location>
        <begin position="1597"/>
        <end position="1606"/>
    </location>
</feature>
<evidence type="ECO:0000259" key="2">
    <source>
        <dbReference type="SMART" id="SM00382"/>
    </source>
</evidence>
<feature type="region of interest" description="Disordered" evidence="1">
    <location>
        <begin position="1580"/>
        <end position="1620"/>
    </location>
</feature>
<sequence>MFVMGKLRPAMTEAFSLLKGKKTVSEVAASYLFHFYQSLQIMAGVVAMASVIEDFDMQPCKKSRKDGGSPVVKTITNYFSPVPKPVEKPFSPPRSNNIMDYFSRKAPSSKEKTSSPEQSKENCQTSQLAERQTSPEATVKQPSQKRSRKASKAVRKLVEAETVSFTEEESCFIVEEPRNSGDSEAVSSCGVFGSNTASLMAQLSTEACITGGKSERNATKTDSVEWAEEDGSKCRNSVELNSEVNSIELSPIVLSKDEAKRIKAVARNSRKAKHSEPEEKEQESSLCDVSMEVNVDEASQLNNSTVTISFEDFVRSQGGDEEDMEDEQGKEDESKITTEAKEMDIDQLDIPKAEVNVCSVESPFRVSPRTVTIQAEVHVVSRKQEEAKTGGKLASIFNKRKGAMSPAEVVSSPQIEANQQLPSTSSTVKRKSNVVLQEEDLVLAVLESESMPKCSEVERKQFMAAFKQPSLEGSKTKPGKTQGKQKHPGEKALDDADKVAEEDTVIPPSVEQVPVASGENKIAKKKPARKGRMKAKEAKEAVTTPPAAAEETAAPIVEVDNKIEKPPNTSTPSISTVRRSRRETVVRQAPEATSTTPIRKNRTLKSKDADAALLNDIPANMSTPKIRKSKHGVFVAEMVCPPDPQESPIRIKFTRVHRNVATTKAESGSGVNTSLATKTSTDSKKRSRAKKLVEKARAIQQNKKTAVKDEGTLRRSSRTEASTKRSYCEDEDSVICLEEHQTATPQTAPGKSKAQKPLRSLNEVLGKAKSVGQETKAVPGSKGASLGQEKKVSVVVSIFDESCSENSQDDEQFRARREFLKSGLPDSFRKQIAKTAATKEAYSLSCSSFQPVIHMKQPSNDCPLWSLRWPESSLLCHLKELWCQTSNSLPSVSGSFCVKTEPACRAICERGSGWRPEISESVRRLLMEEVSTSNPTFPVQMFITRFLKIHTDHQQHCIASEPEALTRVTSTSLPAEPGGGKRKRMDDEGEMTVKLAKKQRANCAEVNNSEPEPTKRGGRSRRARRSRPEDGADEKAKPSVKTAPIQSEDDSVVVIDDLLLGENPGKKDVVKEDVLWTDKYQPQHSSDIIGNTASVRRLHSWLKEWKLRTDREERKKQKDKKQEEGSNDSDWDCGEEDFQDGEDMCNTMLITGPTGVGKTAAVYACAQELGFKVFEVNASSQRSGRLILSQLKEATQSHQVDSQGVNANKPTYFNSYGPSSSAGTLKPGSSPRKVNSPRRVVSSPRKHPQSPRGAKRGGLAPTSLANFFKMGRPTTKETPNAKKNEQTASSKKVIKAKECANTHKDPDVKSPISTTYKEKNNEEPSKKTATSLILFEEVDVIFDDDSGFLAAIKTFMTTTKRPVIMTTSDPAFSTMFDGNFEEIHFQTPSVLDVGSFLRLLCLTEDTRTDLMDISSLLRLNGCDIRQSLLQLQFWTCSTGGRHVTRPLTRTGRNAELKPETDEVAAGMSVCGVTVPSALPPCDTGCTESMLGLLNVEPERDIWDLLRSQSLVQETLCWELLTNSKRRGVDLLYSNMETLLPLPLTQLTTSIRKPEQSVSASQDHPWVNLKELPSHTRILHTAESADCSDDNSPVKMSSRMRKNKKRHSIPDQDGLDSDSEDSFLSLCKPQGALQATEDVKESLVSETVKRKPLTPEERVKSLPVSQCLESIADFLDNMSYMDSSLLVHSEGDDNHRRMSLVGAVVKDGMTDESRVETDRWVRGEHVLEIPAAVEALSFHKCRFSVAEAWSKTQQLEGELGKEAAAELALPVAAHQEGYSFTQDGPCQPQLVQRRREVMERLMFRGVFGTQVNRPAAALDYLPALRTICRSEQLKEQGKVKRRFLHYLDAIHLGVEKSILQHLAEDFP</sequence>
<feature type="compositionally biased region" description="Low complexity" evidence="1">
    <location>
        <begin position="541"/>
        <end position="558"/>
    </location>
</feature>
<feature type="compositionally biased region" description="Basic and acidic residues" evidence="1">
    <location>
        <begin position="487"/>
        <end position="501"/>
    </location>
</feature>
<dbReference type="PANTHER" id="PTHR23389:SF21">
    <property type="entry name" value="ATPASE FAMILY AAA DOMAIN-CONTAINING PROTEIN 5"/>
    <property type="match status" value="1"/>
</dbReference>
<evidence type="ECO:0000313" key="3">
    <source>
        <dbReference type="EMBL" id="KAF1379397.1"/>
    </source>
</evidence>
<feature type="compositionally biased region" description="Basic and acidic residues" evidence="1">
    <location>
        <begin position="1026"/>
        <end position="1037"/>
    </location>
</feature>
<dbReference type="InterPro" id="IPR003959">
    <property type="entry name" value="ATPase_AAA_core"/>
</dbReference>
<dbReference type="EMBL" id="VHII01000015">
    <property type="protein sequence ID" value="KAF1379397.1"/>
    <property type="molecule type" value="Genomic_DNA"/>
</dbReference>
<feature type="compositionally biased region" description="Basic residues" evidence="1">
    <location>
        <begin position="1244"/>
        <end position="1255"/>
    </location>
</feature>
<feature type="compositionally biased region" description="Basic and acidic residues" evidence="1">
    <location>
        <begin position="1110"/>
        <end position="1124"/>
    </location>
</feature>
<feature type="compositionally biased region" description="Basic residues" evidence="1">
    <location>
        <begin position="1016"/>
        <end position="1025"/>
    </location>
</feature>
<feature type="region of interest" description="Disordered" evidence="1">
    <location>
        <begin position="1110"/>
        <end position="1135"/>
    </location>
</feature>
<feature type="region of interest" description="Disordered" evidence="1">
    <location>
        <begin position="267"/>
        <end position="286"/>
    </location>
</feature>
<dbReference type="GO" id="GO:0016887">
    <property type="term" value="F:ATP hydrolysis activity"/>
    <property type="evidence" value="ECO:0007669"/>
    <property type="project" value="InterPro"/>
</dbReference>
<feature type="region of interest" description="Disordered" evidence="1">
    <location>
        <begin position="961"/>
        <end position="1048"/>
    </location>
</feature>
<feature type="region of interest" description="Disordered" evidence="1">
    <location>
        <begin position="1196"/>
        <end position="1323"/>
    </location>
</feature>